<dbReference type="Gene3D" id="3.40.720.10">
    <property type="entry name" value="Alkaline Phosphatase, subunit A"/>
    <property type="match status" value="1"/>
</dbReference>
<keyword evidence="4" id="KW-1185">Reference proteome</keyword>
<evidence type="ECO:0000256" key="2">
    <source>
        <dbReference type="SAM" id="SignalP"/>
    </source>
</evidence>
<dbReference type="InterPro" id="IPR017850">
    <property type="entry name" value="Alkaline_phosphatase_core_sf"/>
</dbReference>
<evidence type="ECO:0008006" key="5">
    <source>
        <dbReference type="Google" id="ProtNLM"/>
    </source>
</evidence>
<dbReference type="Pfam" id="PF01663">
    <property type="entry name" value="Phosphodiest"/>
    <property type="match status" value="1"/>
</dbReference>
<dbReference type="VEuPathDB" id="FungiDB:GMDG_07391"/>
<dbReference type="InterPro" id="IPR002591">
    <property type="entry name" value="Phosphodiest/P_Trfase"/>
</dbReference>
<dbReference type="EMBL" id="GL573388">
    <property type="protein sequence ID" value="ELR05469.1"/>
    <property type="molecule type" value="Genomic_DNA"/>
</dbReference>
<sequence>MLLQSLFAIAALGGVLLADKKGPKTVYKHVAAISIDGLHSSDMPKRRATVICMIVLFQALPEISKQTKTKDLSQLTTEQSQRNRLLRSSSRPAMNLPTHLCASDLFPGAIIYSRVQSPRTHGVWYDGPAGAEVAFNESKDYDSTLEGLRKVQWADATGHPAYDLAGKGLSIGYFPEIAAIPVTTDTTIAYDKLHAVSVAQKTSGYVAKTLDFTPQPLKALDFVDASLGQVVAALKARGVNDETLIVVASKHGQAPIAQRKTAVAGLNKQREALKIEDIIYGDRVVDLGYGNPLTDSAVPDIIVRPTEGIIYTTSTAKIAEHGGINADDRKVACFVSAPGLKKTKVNQNGVQLAVF</sequence>
<evidence type="ECO:0000313" key="3">
    <source>
        <dbReference type="EMBL" id="ELR05469.1"/>
    </source>
</evidence>
<dbReference type="AlphaFoldDB" id="L8FY34"/>
<dbReference type="Proteomes" id="UP000011064">
    <property type="component" value="Unassembled WGS sequence"/>
</dbReference>
<dbReference type="OrthoDB" id="2118639at2759"/>
<feature type="compositionally biased region" description="Low complexity" evidence="1">
    <location>
        <begin position="79"/>
        <end position="89"/>
    </location>
</feature>
<proteinExistence type="predicted"/>
<accession>L8FY34</accession>
<dbReference type="SUPFAM" id="SSF53649">
    <property type="entry name" value="Alkaline phosphatase-like"/>
    <property type="match status" value="1"/>
</dbReference>
<protein>
    <recommendedName>
        <fullName evidence="5">Alkaline phosphatase</fullName>
    </recommendedName>
</protein>
<dbReference type="STRING" id="658429.L8FY34"/>
<feature type="chain" id="PRO_5003989328" description="Alkaline phosphatase" evidence="2">
    <location>
        <begin position="19"/>
        <end position="355"/>
    </location>
</feature>
<name>L8FY34_PSED2</name>
<feature type="region of interest" description="Disordered" evidence="1">
    <location>
        <begin position="68"/>
        <end position="89"/>
    </location>
</feature>
<evidence type="ECO:0000313" key="4">
    <source>
        <dbReference type="Proteomes" id="UP000011064"/>
    </source>
</evidence>
<keyword evidence="2" id="KW-0732">Signal</keyword>
<gene>
    <name evidence="3" type="ORF">GMDG_07391</name>
</gene>
<organism evidence="3 4">
    <name type="scientific">Pseudogymnoascus destructans (strain ATCC MYA-4855 / 20631-21)</name>
    <name type="common">Bat white-nose syndrome fungus</name>
    <name type="synonym">Geomyces destructans</name>
    <dbReference type="NCBI Taxonomy" id="658429"/>
    <lineage>
        <taxon>Eukaryota</taxon>
        <taxon>Fungi</taxon>
        <taxon>Dikarya</taxon>
        <taxon>Ascomycota</taxon>
        <taxon>Pezizomycotina</taxon>
        <taxon>Leotiomycetes</taxon>
        <taxon>Thelebolales</taxon>
        <taxon>Thelebolaceae</taxon>
        <taxon>Pseudogymnoascus</taxon>
    </lineage>
</organism>
<dbReference type="HOGENOM" id="CLU_781032_0_0_1"/>
<feature type="signal peptide" evidence="2">
    <location>
        <begin position="1"/>
        <end position="18"/>
    </location>
</feature>
<dbReference type="InParanoid" id="L8FY34"/>
<evidence type="ECO:0000256" key="1">
    <source>
        <dbReference type="SAM" id="MobiDB-lite"/>
    </source>
</evidence>
<reference evidence="4" key="1">
    <citation type="submission" date="2010-09" db="EMBL/GenBank/DDBJ databases">
        <title>The genome sequence of Geomyces destructans 20631-21.</title>
        <authorList>
            <consortium name="The Broad Institute Genome Sequencing Platform"/>
            <person name="Cuomo C.A."/>
            <person name="Blehert D.S."/>
            <person name="Lorch J.M."/>
            <person name="Young S.K."/>
            <person name="Zeng Q."/>
            <person name="Gargeya S."/>
            <person name="Fitzgerald M."/>
            <person name="Haas B."/>
            <person name="Abouelleil A."/>
            <person name="Alvarado L."/>
            <person name="Arachchi H.M."/>
            <person name="Berlin A."/>
            <person name="Brown A."/>
            <person name="Chapman S.B."/>
            <person name="Chen Z."/>
            <person name="Dunbar C."/>
            <person name="Freedman E."/>
            <person name="Gearin G."/>
            <person name="Gellesch M."/>
            <person name="Goldberg J."/>
            <person name="Griggs A."/>
            <person name="Gujja S."/>
            <person name="Heiman D."/>
            <person name="Howarth C."/>
            <person name="Larson L."/>
            <person name="Lui A."/>
            <person name="MacDonald P.J.P."/>
            <person name="Montmayeur A."/>
            <person name="Murphy C."/>
            <person name="Neiman D."/>
            <person name="Pearson M."/>
            <person name="Priest M."/>
            <person name="Roberts A."/>
            <person name="Saif S."/>
            <person name="Shea T."/>
            <person name="Shenoy N."/>
            <person name="Sisk P."/>
            <person name="Stolte C."/>
            <person name="Sykes S."/>
            <person name="Wortman J."/>
            <person name="Nusbaum C."/>
            <person name="Birren B."/>
        </authorList>
    </citation>
    <scope>NUCLEOTIDE SEQUENCE [LARGE SCALE GENOMIC DNA]</scope>
    <source>
        <strain evidence="4">ATCC MYA-4855 / 20631-21</strain>
    </source>
</reference>